<accession>A0ABW5N9T7</accession>
<evidence type="ECO:0000313" key="3">
    <source>
        <dbReference type="Proteomes" id="UP001597459"/>
    </source>
</evidence>
<reference evidence="3" key="1">
    <citation type="journal article" date="2019" name="Int. J. Syst. Evol. Microbiol.">
        <title>The Global Catalogue of Microorganisms (GCM) 10K type strain sequencing project: providing services to taxonomists for standard genome sequencing and annotation.</title>
        <authorList>
            <consortium name="The Broad Institute Genomics Platform"/>
            <consortium name="The Broad Institute Genome Sequencing Center for Infectious Disease"/>
            <person name="Wu L."/>
            <person name="Ma J."/>
        </authorList>
    </citation>
    <scope>NUCLEOTIDE SEQUENCE [LARGE SCALE GENOMIC DNA]</scope>
    <source>
        <strain evidence="3">KCTC 42423</strain>
    </source>
</reference>
<evidence type="ECO:0000313" key="2">
    <source>
        <dbReference type="EMBL" id="MFD2592387.1"/>
    </source>
</evidence>
<feature type="transmembrane region" description="Helical" evidence="1">
    <location>
        <begin position="75"/>
        <end position="96"/>
    </location>
</feature>
<feature type="transmembrane region" description="Helical" evidence="1">
    <location>
        <begin position="125"/>
        <end position="146"/>
    </location>
</feature>
<sequence length="208" mass="24308">MDGLELLKKDWKKQDDSLPKLSYNDIYSMILKKSSSIVRSIFIISVLEFVLWASLEVILRMSDTYGRIKMVGMETISIIASVLSYSILIYYMVLFYKNYKKIQATDSTKVLMENILKTRKAVRQYVLVILGFMSVFMILVFSYMIFIDSDANQHFMKDKELPKAVLFVMVLIFTGIILGTFALFYRLIYGVLTRKLKKNYSELERLEV</sequence>
<gene>
    <name evidence="2" type="ORF">ACFSTE_16225</name>
</gene>
<name>A0ABW5N9T7_9FLAO</name>
<comment type="caution">
    <text evidence="2">The sequence shown here is derived from an EMBL/GenBank/DDBJ whole genome shotgun (WGS) entry which is preliminary data.</text>
</comment>
<keyword evidence="1" id="KW-1133">Transmembrane helix</keyword>
<dbReference type="Proteomes" id="UP001597459">
    <property type="component" value="Unassembled WGS sequence"/>
</dbReference>
<keyword evidence="1" id="KW-0472">Membrane</keyword>
<keyword evidence="3" id="KW-1185">Reference proteome</keyword>
<feature type="transmembrane region" description="Helical" evidence="1">
    <location>
        <begin position="166"/>
        <end position="188"/>
    </location>
</feature>
<dbReference type="EMBL" id="JBHULX010000039">
    <property type="protein sequence ID" value="MFD2592387.1"/>
    <property type="molecule type" value="Genomic_DNA"/>
</dbReference>
<dbReference type="RefSeq" id="WP_378254369.1">
    <property type="nucleotide sequence ID" value="NZ_JBHSJV010000001.1"/>
</dbReference>
<evidence type="ECO:0000256" key="1">
    <source>
        <dbReference type="SAM" id="Phobius"/>
    </source>
</evidence>
<organism evidence="2 3">
    <name type="scientific">Aquimarina hainanensis</name>
    <dbReference type="NCBI Taxonomy" id="1578017"/>
    <lineage>
        <taxon>Bacteria</taxon>
        <taxon>Pseudomonadati</taxon>
        <taxon>Bacteroidota</taxon>
        <taxon>Flavobacteriia</taxon>
        <taxon>Flavobacteriales</taxon>
        <taxon>Flavobacteriaceae</taxon>
        <taxon>Aquimarina</taxon>
    </lineage>
</organism>
<protein>
    <submittedName>
        <fullName evidence="2">Uncharacterized protein</fullName>
    </submittedName>
</protein>
<proteinExistence type="predicted"/>
<feature type="transmembrane region" description="Helical" evidence="1">
    <location>
        <begin position="37"/>
        <end position="55"/>
    </location>
</feature>
<keyword evidence="1" id="KW-0812">Transmembrane</keyword>